<feature type="binding site" evidence="18">
    <location>
        <begin position="47"/>
        <end position="51"/>
    </location>
    <ligand>
        <name>4-amino-2-methyl-5-(diphosphooxymethyl)pyrimidine</name>
        <dbReference type="ChEBI" id="CHEBI:57841"/>
    </ligand>
</feature>
<dbReference type="CDD" id="cd00564">
    <property type="entry name" value="TMP_TenI"/>
    <property type="match status" value="1"/>
</dbReference>
<feature type="binding site" evidence="18">
    <location>
        <begin position="156"/>
        <end position="158"/>
    </location>
    <ligand>
        <name>2-[(2R,5Z)-2-carboxy-4-methylthiazol-5(2H)-ylidene]ethyl phosphate</name>
        <dbReference type="ChEBI" id="CHEBI:62899"/>
    </ligand>
</feature>
<keyword evidence="8 18" id="KW-0479">Metal-binding</keyword>
<evidence type="ECO:0000313" key="21">
    <source>
        <dbReference type="EMBL" id="KFJ02419.1"/>
    </source>
</evidence>
<proteinExistence type="inferred from homology"/>
<dbReference type="GO" id="GO:0009228">
    <property type="term" value="P:thiamine biosynthetic process"/>
    <property type="evidence" value="ECO:0007669"/>
    <property type="project" value="UniProtKB-KW"/>
</dbReference>
<name>A0A087E3R8_9BIFI</name>
<evidence type="ECO:0000256" key="5">
    <source>
        <dbReference type="ARBA" id="ARBA00004769"/>
    </source>
</evidence>
<comment type="catalytic activity">
    <reaction evidence="16 18">
        <text>2-(2-carboxy-4-methylthiazol-5-yl)ethyl phosphate + 4-amino-2-methyl-5-(diphosphooxymethyl)pyrimidine + 2 H(+) = thiamine phosphate + CO2 + diphosphate</text>
        <dbReference type="Rhea" id="RHEA:47848"/>
        <dbReference type="ChEBI" id="CHEBI:15378"/>
        <dbReference type="ChEBI" id="CHEBI:16526"/>
        <dbReference type="ChEBI" id="CHEBI:33019"/>
        <dbReference type="ChEBI" id="CHEBI:37575"/>
        <dbReference type="ChEBI" id="CHEBI:57841"/>
        <dbReference type="ChEBI" id="CHEBI:62890"/>
        <dbReference type="EC" id="2.5.1.3"/>
    </reaction>
</comment>
<evidence type="ECO:0000256" key="3">
    <source>
        <dbReference type="ARBA" id="ARBA00003814"/>
    </source>
</evidence>
<evidence type="ECO:0000256" key="11">
    <source>
        <dbReference type="ARBA" id="ARBA00022840"/>
    </source>
</evidence>
<comment type="pathway">
    <text evidence="6 18">Cofactor biosynthesis; thiamine diphosphate biosynthesis; thiamine phosphate from 4-amino-2-methyl-5-diphosphomethylpyrimidine and 4-methyl-5-(2-phosphoethyl)-thiazole: step 1/1.</text>
</comment>
<feature type="binding site" evidence="18">
    <location>
        <position position="83"/>
    </location>
    <ligand>
        <name>4-amino-2-methyl-5-(diphosphooxymethyl)pyrimidine</name>
        <dbReference type="ChEBI" id="CHEBI:57841"/>
    </ligand>
</feature>
<evidence type="ECO:0000256" key="9">
    <source>
        <dbReference type="ARBA" id="ARBA00022741"/>
    </source>
</evidence>
<sequence length="534" mass="55596">MTNYPYVSMRDTFDLTAYCILGSQDTKGRPVGDIVDDALQGGATFIQLRDKTADAKQLTETARDIAQIIEDNGKSDTVAFVIDDRVDVVWQCRNLGIKVDGVHIGQDDMDPREARQLLGDDAIIGLSAETESLVKLINELPSGCIDYIGAAPLHPSTTKPDAIVVEDDGSKHFLSIDLINTICTASDYPVVIGGGVTLADMRDLAASKAAGWFVVSAIAGADDPKATTQAMVDAWRSVRGSGHHGYAARTLSHAPAAGTSSVGNADEVPAVLTIAGSDCSGGAGIQADLKTMLACGVYGMSAITSITAQNTQGVSAVEDVSPDILAAQLDAVYTDIPPAATKIGMVSNARLIAVIGDALRKYQAPNVVLDPVMVSSSGTRLLDANAESALTGLFGLCRLITPNIPEAEVLCGQDFGEGSISTPDAMAHAARHLVSRYGCAVLVKGGHSVQGASDVLADTDGNLVWFRGEHIDNPNTHGTGCTLSSAIASALARGETLASAIRDGKAYLTGAIAAGLDLGHGSGPMDHAWRWRTR</sequence>
<keyword evidence="13 18" id="KW-0784">Thiamine biosynthesis</keyword>
<comment type="catalytic activity">
    <reaction evidence="15 18">
        <text>4-methyl-5-(2-phosphooxyethyl)-thiazole + 4-amino-2-methyl-5-(diphosphooxymethyl)pyrimidine + H(+) = thiamine phosphate + diphosphate</text>
        <dbReference type="Rhea" id="RHEA:22328"/>
        <dbReference type="ChEBI" id="CHEBI:15378"/>
        <dbReference type="ChEBI" id="CHEBI:33019"/>
        <dbReference type="ChEBI" id="CHEBI:37575"/>
        <dbReference type="ChEBI" id="CHEBI:57841"/>
        <dbReference type="ChEBI" id="CHEBI:58296"/>
        <dbReference type="EC" id="2.5.1.3"/>
    </reaction>
</comment>
<dbReference type="InterPro" id="IPR034291">
    <property type="entry name" value="TMP_synthase"/>
</dbReference>
<dbReference type="Gene3D" id="3.40.1190.20">
    <property type="match status" value="1"/>
</dbReference>
<dbReference type="EMBL" id="JGZT01000007">
    <property type="protein sequence ID" value="KFJ02419.1"/>
    <property type="molecule type" value="Genomic_DNA"/>
</dbReference>
<feature type="binding site" evidence="18">
    <location>
        <position position="108"/>
    </location>
    <ligand>
        <name>Mg(2+)</name>
        <dbReference type="ChEBI" id="CHEBI:18420"/>
    </ligand>
</feature>
<dbReference type="InterPro" id="IPR013785">
    <property type="entry name" value="Aldolase_TIM"/>
</dbReference>
<keyword evidence="12 18" id="KW-0460">Magnesium</keyword>
<feature type="domain" description="Pyridoxamine kinase/Phosphomethylpyrimidine kinase" evidence="20">
    <location>
        <begin position="278"/>
        <end position="526"/>
    </location>
</feature>
<evidence type="ECO:0000256" key="2">
    <source>
        <dbReference type="ARBA" id="ARBA00000565"/>
    </source>
</evidence>
<feature type="binding site" evidence="18">
    <location>
        <position position="84"/>
    </location>
    <ligand>
        <name>Mg(2+)</name>
        <dbReference type="ChEBI" id="CHEBI:18420"/>
    </ligand>
</feature>
<protein>
    <recommendedName>
        <fullName evidence="18">Thiamine-phosphate synthase</fullName>
        <shortName evidence="18">TP synthase</shortName>
        <shortName evidence="18">TPS</shortName>
        <ecNumber evidence="18">2.5.1.3</ecNumber>
    </recommendedName>
    <alternativeName>
        <fullName evidence="18">Thiamine-phosphate pyrophosphorylase</fullName>
        <shortName evidence="18">TMP pyrophosphorylase</shortName>
        <shortName evidence="18">TMP-PPase</shortName>
    </alternativeName>
</protein>
<dbReference type="Gene3D" id="3.20.20.70">
    <property type="entry name" value="Aldolase class I"/>
    <property type="match status" value="1"/>
</dbReference>
<dbReference type="OrthoDB" id="34166at2"/>
<dbReference type="PANTHER" id="PTHR20858:SF17">
    <property type="entry name" value="HYDROXYMETHYLPYRIMIDINE_PHOSPHOMETHYLPYRIMIDINE KINASE THI20-RELATED"/>
    <property type="match status" value="1"/>
</dbReference>
<keyword evidence="14" id="KW-0511">Multifunctional enzyme</keyword>
<dbReference type="PANTHER" id="PTHR20858">
    <property type="entry name" value="PHOSPHOMETHYLPYRIMIDINE KINASE"/>
    <property type="match status" value="1"/>
</dbReference>
<comment type="function">
    <text evidence="3 18">Condenses 4-methyl-5-(beta-hydroxyethyl)thiazole monophosphate (THZ-P) and 2-methyl-4-amino-5-hydroxymethyl pyrimidine pyrophosphate (HMP-PP) to form thiamine monophosphate (TMP).</text>
</comment>
<dbReference type="GO" id="GO:0004789">
    <property type="term" value="F:thiamine-phosphate diphosphorylase activity"/>
    <property type="evidence" value="ECO:0007669"/>
    <property type="project" value="UniProtKB-UniRule"/>
</dbReference>
<keyword evidence="10" id="KW-0418">Kinase</keyword>
<dbReference type="EC" id="2.5.1.3" evidence="18"/>
<feature type="binding site" evidence="18">
    <location>
        <position position="195"/>
    </location>
    <ligand>
        <name>2-[(2R,5Z)-2-carboxy-4-methylthiazol-5(2H)-ylidene]ethyl phosphate</name>
        <dbReference type="ChEBI" id="CHEBI:62899"/>
    </ligand>
</feature>
<evidence type="ECO:0000256" key="17">
    <source>
        <dbReference type="ARBA" id="ARBA00047883"/>
    </source>
</evidence>
<comment type="catalytic activity">
    <reaction evidence="1">
        <text>4-amino-5-hydroxymethyl-2-methylpyrimidine + ATP = 4-amino-2-methyl-5-(phosphooxymethyl)pyrimidine + ADP + H(+)</text>
        <dbReference type="Rhea" id="RHEA:23096"/>
        <dbReference type="ChEBI" id="CHEBI:15378"/>
        <dbReference type="ChEBI" id="CHEBI:16892"/>
        <dbReference type="ChEBI" id="CHEBI:30616"/>
        <dbReference type="ChEBI" id="CHEBI:58354"/>
        <dbReference type="ChEBI" id="CHEBI:456216"/>
        <dbReference type="EC" id="2.7.1.49"/>
    </reaction>
</comment>
<reference evidence="21 22" key="1">
    <citation type="submission" date="2014-03" db="EMBL/GenBank/DDBJ databases">
        <title>Genomics of Bifidobacteria.</title>
        <authorList>
            <person name="Ventura M."/>
            <person name="Milani C."/>
            <person name="Lugli G.A."/>
        </authorList>
    </citation>
    <scope>NUCLEOTIDE SEQUENCE [LARGE SCALE GENOMIC DNA]</scope>
    <source>
        <strain evidence="21 22">LMG 21395</strain>
    </source>
</reference>
<feature type="domain" description="Thiamine phosphate synthase/TenI" evidence="19">
    <location>
        <begin position="18"/>
        <end position="218"/>
    </location>
</feature>
<comment type="catalytic activity">
    <reaction evidence="17 18">
        <text>2-[(2R,5Z)-2-carboxy-4-methylthiazol-5(2H)-ylidene]ethyl phosphate + 4-amino-2-methyl-5-(diphosphooxymethyl)pyrimidine + 2 H(+) = thiamine phosphate + CO2 + diphosphate</text>
        <dbReference type="Rhea" id="RHEA:47844"/>
        <dbReference type="ChEBI" id="CHEBI:15378"/>
        <dbReference type="ChEBI" id="CHEBI:16526"/>
        <dbReference type="ChEBI" id="CHEBI:33019"/>
        <dbReference type="ChEBI" id="CHEBI:37575"/>
        <dbReference type="ChEBI" id="CHEBI:57841"/>
        <dbReference type="ChEBI" id="CHEBI:62899"/>
        <dbReference type="EC" id="2.5.1.3"/>
    </reaction>
</comment>
<dbReference type="InterPro" id="IPR013749">
    <property type="entry name" value="PM/HMP-P_kinase-1"/>
</dbReference>
<dbReference type="InterPro" id="IPR029056">
    <property type="entry name" value="Ribokinase-like"/>
</dbReference>
<evidence type="ECO:0000256" key="16">
    <source>
        <dbReference type="ARBA" id="ARBA00047851"/>
    </source>
</evidence>
<dbReference type="Pfam" id="PF02581">
    <property type="entry name" value="TMP-TENI"/>
    <property type="match status" value="1"/>
</dbReference>
<evidence type="ECO:0000256" key="13">
    <source>
        <dbReference type="ARBA" id="ARBA00022977"/>
    </source>
</evidence>
<accession>A0A087E3R8</accession>
<evidence type="ECO:0000259" key="19">
    <source>
        <dbReference type="Pfam" id="PF02581"/>
    </source>
</evidence>
<dbReference type="GO" id="GO:0008972">
    <property type="term" value="F:phosphomethylpyrimidine kinase activity"/>
    <property type="evidence" value="ECO:0007669"/>
    <property type="project" value="UniProtKB-EC"/>
</dbReference>
<keyword evidence="21" id="KW-0456">Lyase</keyword>
<evidence type="ECO:0000256" key="8">
    <source>
        <dbReference type="ARBA" id="ARBA00022723"/>
    </source>
</evidence>
<feature type="binding site" evidence="18">
    <location>
        <position position="159"/>
    </location>
    <ligand>
        <name>4-amino-2-methyl-5-(diphosphooxymethyl)pyrimidine</name>
        <dbReference type="ChEBI" id="CHEBI:57841"/>
    </ligand>
</feature>
<comment type="caution">
    <text evidence="21">The sequence shown here is derived from an EMBL/GenBank/DDBJ whole genome shotgun (WGS) entry which is preliminary data.</text>
</comment>
<evidence type="ECO:0000256" key="14">
    <source>
        <dbReference type="ARBA" id="ARBA00023268"/>
    </source>
</evidence>
<dbReference type="InterPro" id="IPR036206">
    <property type="entry name" value="ThiamineP_synth_sf"/>
</dbReference>
<evidence type="ECO:0000256" key="18">
    <source>
        <dbReference type="HAMAP-Rule" id="MF_00097"/>
    </source>
</evidence>
<comment type="cofactor">
    <cofactor evidence="18">
        <name>Mg(2+)</name>
        <dbReference type="ChEBI" id="CHEBI:18420"/>
    </cofactor>
    <text evidence="18">Binds 1 Mg(2+) ion per subunit.</text>
</comment>
<keyword evidence="9" id="KW-0547">Nucleotide-binding</keyword>
<dbReference type="SUPFAM" id="SSF53613">
    <property type="entry name" value="Ribokinase-like"/>
    <property type="match status" value="1"/>
</dbReference>
<dbReference type="UniPathway" id="UPA00060">
    <property type="reaction ID" value="UER00138"/>
</dbReference>
<evidence type="ECO:0000256" key="7">
    <source>
        <dbReference type="ARBA" id="ARBA00022679"/>
    </source>
</evidence>
<feature type="binding site" evidence="18">
    <location>
        <begin position="215"/>
        <end position="216"/>
    </location>
    <ligand>
        <name>2-[(2R,5Z)-2-carboxy-4-methylthiazol-5(2H)-ylidene]ethyl phosphate</name>
        <dbReference type="ChEBI" id="CHEBI:62899"/>
    </ligand>
</feature>
<dbReference type="GO" id="GO:0016829">
    <property type="term" value="F:lyase activity"/>
    <property type="evidence" value="ECO:0007669"/>
    <property type="project" value="UniProtKB-KW"/>
</dbReference>
<dbReference type="AlphaFoldDB" id="A0A087E3R8"/>
<evidence type="ECO:0000256" key="4">
    <source>
        <dbReference type="ARBA" id="ARBA00003848"/>
    </source>
</evidence>
<dbReference type="Proteomes" id="UP000029003">
    <property type="component" value="Unassembled WGS sequence"/>
</dbReference>
<organism evidence="21 22">
    <name type="scientific">Bifidobacterium thermacidophilum subsp. thermacidophilum</name>
    <dbReference type="NCBI Taxonomy" id="79262"/>
    <lineage>
        <taxon>Bacteria</taxon>
        <taxon>Bacillati</taxon>
        <taxon>Actinomycetota</taxon>
        <taxon>Actinomycetes</taxon>
        <taxon>Bifidobacteriales</taxon>
        <taxon>Bifidobacteriaceae</taxon>
        <taxon>Bifidobacterium</taxon>
    </lineage>
</organism>
<evidence type="ECO:0000313" key="22">
    <source>
        <dbReference type="Proteomes" id="UP000029003"/>
    </source>
</evidence>
<dbReference type="HAMAP" id="MF_00097">
    <property type="entry name" value="TMP_synthase"/>
    <property type="match status" value="1"/>
</dbReference>
<dbReference type="CDD" id="cd01169">
    <property type="entry name" value="HMPP_kinase"/>
    <property type="match status" value="1"/>
</dbReference>
<dbReference type="InterPro" id="IPR004399">
    <property type="entry name" value="HMP/HMP-P_kinase_dom"/>
</dbReference>
<evidence type="ECO:0000256" key="12">
    <source>
        <dbReference type="ARBA" id="ARBA00022842"/>
    </source>
</evidence>
<evidence type="ECO:0000256" key="6">
    <source>
        <dbReference type="ARBA" id="ARBA00005165"/>
    </source>
</evidence>
<gene>
    <name evidence="18" type="primary">thiE</name>
    <name evidence="21" type="ORF">THER5_0592</name>
</gene>
<dbReference type="GO" id="GO:0005829">
    <property type="term" value="C:cytosol"/>
    <property type="evidence" value="ECO:0007669"/>
    <property type="project" value="TreeGrafter"/>
</dbReference>
<dbReference type="InterPro" id="IPR022998">
    <property type="entry name" value="ThiamineP_synth_TenI"/>
</dbReference>
<comment type="pathway">
    <text evidence="5">Cofactor biosynthesis; thiamine diphosphate biosynthesis; 4-amino-2-methyl-5-diphosphomethylpyrimidine from 5-amino-1-(5-phospho-D-ribosyl)imidazole: step 3/3.</text>
</comment>
<dbReference type="GO" id="GO:0009229">
    <property type="term" value="P:thiamine diphosphate biosynthetic process"/>
    <property type="evidence" value="ECO:0007669"/>
    <property type="project" value="UniProtKB-UniRule"/>
</dbReference>
<comment type="catalytic activity">
    <reaction evidence="2">
        <text>4-amino-2-methyl-5-(phosphooxymethyl)pyrimidine + ATP = 4-amino-2-methyl-5-(diphosphooxymethyl)pyrimidine + ADP</text>
        <dbReference type="Rhea" id="RHEA:19893"/>
        <dbReference type="ChEBI" id="CHEBI:30616"/>
        <dbReference type="ChEBI" id="CHEBI:57841"/>
        <dbReference type="ChEBI" id="CHEBI:58354"/>
        <dbReference type="ChEBI" id="CHEBI:456216"/>
        <dbReference type="EC" id="2.7.4.7"/>
    </reaction>
</comment>
<dbReference type="FunFam" id="3.40.1190.20:FF:000003">
    <property type="entry name" value="Phosphomethylpyrimidine kinase ThiD"/>
    <property type="match status" value="1"/>
</dbReference>
<dbReference type="GO" id="GO:0005524">
    <property type="term" value="F:ATP binding"/>
    <property type="evidence" value="ECO:0007669"/>
    <property type="project" value="UniProtKB-KW"/>
</dbReference>
<dbReference type="RefSeq" id="WP_029576561.1">
    <property type="nucleotide sequence ID" value="NZ_JGZT01000007.1"/>
</dbReference>
<dbReference type="GO" id="GO:0008902">
    <property type="term" value="F:hydroxymethylpyrimidine kinase activity"/>
    <property type="evidence" value="ECO:0007669"/>
    <property type="project" value="UniProtKB-EC"/>
</dbReference>
<comment type="function">
    <text evidence="4">Catalyzes the phosphorylation of hydroxymethylpyrimidine phosphate (HMP-P) to HMP-PP, and of HMP to HMP-P.</text>
</comment>
<dbReference type="GO" id="GO:0000287">
    <property type="term" value="F:magnesium ion binding"/>
    <property type="evidence" value="ECO:0007669"/>
    <property type="project" value="UniProtKB-UniRule"/>
</dbReference>
<dbReference type="Pfam" id="PF08543">
    <property type="entry name" value="Phos_pyr_kin"/>
    <property type="match status" value="1"/>
</dbReference>
<evidence type="ECO:0000259" key="20">
    <source>
        <dbReference type="Pfam" id="PF08543"/>
    </source>
</evidence>
<dbReference type="NCBIfam" id="TIGR00097">
    <property type="entry name" value="HMP-P_kinase"/>
    <property type="match status" value="1"/>
</dbReference>
<feature type="binding site" evidence="18">
    <location>
        <position position="127"/>
    </location>
    <ligand>
        <name>4-amino-2-methyl-5-(diphosphooxymethyl)pyrimidine</name>
        <dbReference type="ChEBI" id="CHEBI:57841"/>
    </ligand>
</feature>
<comment type="similarity">
    <text evidence="18">Belongs to the thiamine-phosphate synthase family.</text>
</comment>
<evidence type="ECO:0000256" key="1">
    <source>
        <dbReference type="ARBA" id="ARBA00000151"/>
    </source>
</evidence>
<evidence type="ECO:0000256" key="10">
    <source>
        <dbReference type="ARBA" id="ARBA00022777"/>
    </source>
</evidence>
<keyword evidence="11" id="KW-0067">ATP-binding</keyword>
<keyword evidence="7 18" id="KW-0808">Transferase</keyword>
<evidence type="ECO:0000256" key="15">
    <source>
        <dbReference type="ARBA" id="ARBA00047334"/>
    </source>
</evidence>
<dbReference type="SUPFAM" id="SSF51391">
    <property type="entry name" value="Thiamin phosphate synthase"/>
    <property type="match status" value="1"/>
</dbReference>